<evidence type="ECO:0000256" key="1">
    <source>
        <dbReference type="SAM" id="Coils"/>
    </source>
</evidence>
<feature type="chain" id="PRO_5024821318" evidence="2">
    <location>
        <begin position="25"/>
        <end position="141"/>
    </location>
</feature>
<gene>
    <name evidence="3" type="ORF">Melaina855_2690</name>
</gene>
<keyword evidence="1" id="KW-0175">Coiled coil</keyword>
<dbReference type="EMBL" id="MN577570">
    <property type="protein sequence ID" value="QGT49882.1"/>
    <property type="molecule type" value="Genomic_DNA"/>
</dbReference>
<dbReference type="AlphaFoldDB" id="A0A650EKB4"/>
<name>A0A650EKB4_9BACT</name>
<proteinExistence type="predicted"/>
<reference evidence="3" key="1">
    <citation type="journal article" date="2020" name="J. ISSAAS">
        <title>Lactobacilli and other gastrointestinal microbiota of Peromyscus leucopus, reservoir host for agents of Lyme disease and other zoonoses in North America.</title>
        <authorList>
            <person name="Milovic A."/>
            <person name="Bassam K."/>
            <person name="Shao H."/>
            <person name="Chatzistamou I."/>
            <person name="Tufts D.M."/>
            <person name="Diuk-Wasser M."/>
            <person name="Barbour A.G."/>
        </authorList>
    </citation>
    <scope>NUCLEOTIDE SEQUENCE</scope>
    <source>
        <strain evidence="3">LL20</strain>
    </source>
</reference>
<keyword evidence="2" id="KW-0732">Signal</keyword>
<sequence length="141" mass="15729">MKNVSKLIALILGLVIMSGSMVMAETKFTPLNFDDSTSVKPATTTTTAVDAKGTDLLDASQVVAGTKMQNSILQIDNAQVELRNKLLNYKSNYAEVDARYNTTKAERKAAKKQIKYAEKKIKNLDNAKKKIRKNFQRNMNI</sequence>
<protein>
    <submittedName>
        <fullName evidence="3">Uncharacterized protein</fullName>
    </submittedName>
</protein>
<evidence type="ECO:0000313" key="3">
    <source>
        <dbReference type="EMBL" id="QGT49882.1"/>
    </source>
</evidence>
<feature type="coiled-coil region" evidence="1">
    <location>
        <begin position="93"/>
        <end position="134"/>
    </location>
</feature>
<accession>A0A650EKB4</accession>
<feature type="signal peptide" evidence="2">
    <location>
        <begin position="1"/>
        <end position="24"/>
    </location>
</feature>
<organism evidence="3">
    <name type="scientific">uncultured Candidatus Melainabacteria bacterium</name>
    <dbReference type="NCBI Taxonomy" id="2682970"/>
    <lineage>
        <taxon>Bacteria</taxon>
        <taxon>Bacillati</taxon>
        <taxon>Candidatus Melainabacteria</taxon>
        <taxon>environmental samples</taxon>
    </lineage>
</organism>
<evidence type="ECO:0000256" key="2">
    <source>
        <dbReference type="SAM" id="SignalP"/>
    </source>
</evidence>